<dbReference type="OrthoDB" id="6401683at2"/>
<proteinExistence type="predicted"/>
<evidence type="ECO:0000256" key="1">
    <source>
        <dbReference type="SAM" id="MobiDB-lite"/>
    </source>
</evidence>
<accession>A0A3A8N5Q9</accession>
<comment type="caution">
    <text evidence="2">The sequence shown here is derived from an EMBL/GenBank/DDBJ whole genome shotgun (WGS) entry which is preliminary data.</text>
</comment>
<dbReference type="Pfam" id="PF19614">
    <property type="entry name" value="DUF6119"/>
    <property type="match status" value="1"/>
</dbReference>
<organism evidence="2 3">
    <name type="scientific">Corallococcus sicarius</name>
    <dbReference type="NCBI Taxonomy" id="2316726"/>
    <lineage>
        <taxon>Bacteria</taxon>
        <taxon>Pseudomonadati</taxon>
        <taxon>Myxococcota</taxon>
        <taxon>Myxococcia</taxon>
        <taxon>Myxococcales</taxon>
        <taxon>Cystobacterineae</taxon>
        <taxon>Myxococcaceae</taxon>
        <taxon>Corallococcus</taxon>
    </lineage>
</organism>
<dbReference type="NCBIfam" id="TIGR04141">
    <property type="entry name" value="TIGR04141 family sporadically distributed protein"/>
    <property type="match status" value="1"/>
</dbReference>
<evidence type="ECO:0008006" key="4">
    <source>
        <dbReference type="Google" id="ProtNLM"/>
    </source>
</evidence>
<sequence>MLHIISGTCIDDSLGTRIGGSDSLSLNATLDFEELPAKCTALFKRFRGTQYKESFSFIDHIKIEKNTRIKNQLDEQVLDALNKRKNTTQLSVAYPDQIEYEKCVSYLISGKGGAVVHDQVSLDSIYNYIGSETLALDDLKKIKIVGFDDLAKESRCTSSEPLYAYLTFETELNNRKYILSNRRWYEIDGDYIDTLNRDLALQVKFCKDPVLKPWLKTKNSKGKWVHDEGDYNLACSSDQDFLLLDKKLFSFGAGRGRSKVEIADLFHRPSAKLLCVKRLSASATLSHLFSQATVSAELFCDMTEYGDKFLSTIAKHWKEPEQDHSYIKTLKFVYAIGTDRTEPLLELLPIFSKVMLMKHIRMLQRTRFDVELTKVTMSPDQTPAPAAHAPKRRSAKPAQPQP</sequence>
<name>A0A3A8N5Q9_9BACT</name>
<evidence type="ECO:0000313" key="2">
    <source>
        <dbReference type="EMBL" id="RKH39243.1"/>
    </source>
</evidence>
<dbReference type="Proteomes" id="UP000273405">
    <property type="component" value="Unassembled WGS sequence"/>
</dbReference>
<dbReference type="InterPro" id="IPR026487">
    <property type="entry name" value="CHP04141"/>
</dbReference>
<reference evidence="3" key="1">
    <citation type="submission" date="2018-09" db="EMBL/GenBank/DDBJ databases">
        <authorList>
            <person name="Livingstone P.G."/>
            <person name="Whitworth D.E."/>
        </authorList>
    </citation>
    <scope>NUCLEOTIDE SEQUENCE [LARGE SCALE GENOMIC DNA]</scope>
    <source>
        <strain evidence="3">CA040B</strain>
    </source>
</reference>
<dbReference type="AlphaFoldDB" id="A0A3A8N5Q9"/>
<feature type="region of interest" description="Disordered" evidence="1">
    <location>
        <begin position="377"/>
        <end position="402"/>
    </location>
</feature>
<gene>
    <name evidence="2" type="ORF">D7X12_24130</name>
</gene>
<protein>
    <recommendedName>
        <fullName evidence="4">Sporadically distributed protein, TIGR04141 family</fullName>
    </recommendedName>
</protein>
<dbReference type="EMBL" id="RAWG01000169">
    <property type="protein sequence ID" value="RKH39243.1"/>
    <property type="molecule type" value="Genomic_DNA"/>
</dbReference>
<evidence type="ECO:0000313" key="3">
    <source>
        <dbReference type="Proteomes" id="UP000273405"/>
    </source>
</evidence>
<keyword evidence="3" id="KW-1185">Reference proteome</keyword>